<name>A0AB74EN03_NEIGO</name>
<protein>
    <recommendedName>
        <fullName evidence="4">Phage associated protein</fullName>
    </recommendedName>
</protein>
<organism evidence="2 3">
    <name type="scientific">Neisseria gonorrhoeae</name>
    <dbReference type="NCBI Taxonomy" id="485"/>
    <lineage>
        <taxon>Bacteria</taxon>
        <taxon>Pseudomonadati</taxon>
        <taxon>Pseudomonadota</taxon>
        <taxon>Betaproteobacteria</taxon>
        <taxon>Neisseriales</taxon>
        <taxon>Neisseriaceae</taxon>
        <taxon>Neisseria</taxon>
    </lineage>
</organism>
<accession>A0AB74EN03</accession>
<evidence type="ECO:0000256" key="1">
    <source>
        <dbReference type="SAM" id="MobiDB-lite"/>
    </source>
</evidence>
<sequence length="89" mass="9830">MRHYTGKSKFRLKTASDGIFDGVLFFGFEAEQVLCGGKPRAEYAQRDDEAEHQPEFADVEETPADVQAVGFEDGIDQGAHGREQPTAKP</sequence>
<dbReference type="EMBL" id="FMTB01000005">
    <property type="protein sequence ID" value="SCW09046.1"/>
    <property type="molecule type" value="Genomic_DNA"/>
</dbReference>
<dbReference type="Proteomes" id="UP000182484">
    <property type="component" value="Unassembled WGS sequence"/>
</dbReference>
<dbReference type="AlphaFoldDB" id="A0AB74EN03"/>
<feature type="region of interest" description="Disordered" evidence="1">
    <location>
        <begin position="70"/>
        <end position="89"/>
    </location>
</feature>
<reference evidence="2 3" key="1">
    <citation type="submission" date="2016-09" db="EMBL/GenBank/DDBJ databases">
        <authorList>
            <person name="Kumanski S."/>
            <person name="Beatrice B."/>
        </authorList>
    </citation>
    <scope>NUCLEOTIDE SEQUENCE [LARGE SCALE GENOMIC DNA]</scope>
    <source>
        <strain evidence="2">Mankind</strain>
    </source>
</reference>
<gene>
    <name evidence="2" type="ORF">ESCNG_130009</name>
</gene>
<evidence type="ECO:0000313" key="3">
    <source>
        <dbReference type="Proteomes" id="UP000182484"/>
    </source>
</evidence>
<comment type="caution">
    <text evidence="2">The sequence shown here is derived from an EMBL/GenBank/DDBJ whole genome shotgun (WGS) entry which is preliminary data.</text>
</comment>
<feature type="compositionally biased region" description="Basic and acidic residues" evidence="1">
    <location>
        <begin position="79"/>
        <end position="89"/>
    </location>
</feature>
<evidence type="ECO:0008006" key="4">
    <source>
        <dbReference type="Google" id="ProtNLM"/>
    </source>
</evidence>
<proteinExistence type="predicted"/>
<evidence type="ECO:0000313" key="2">
    <source>
        <dbReference type="EMBL" id="SCW09046.1"/>
    </source>
</evidence>